<evidence type="ECO:0000256" key="3">
    <source>
        <dbReference type="ARBA" id="ARBA00022475"/>
    </source>
</evidence>
<dbReference type="InterPro" id="IPR011701">
    <property type="entry name" value="MFS"/>
</dbReference>
<feature type="transmembrane region" description="Helical" evidence="7">
    <location>
        <begin position="359"/>
        <end position="378"/>
    </location>
</feature>
<dbReference type="EMBL" id="FQXV01000003">
    <property type="protein sequence ID" value="SHH88077.1"/>
    <property type="molecule type" value="Genomic_DNA"/>
</dbReference>
<feature type="domain" description="Major facilitator superfamily (MFS) profile" evidence="8">
    <location>
        <begin position="18"/>
        <end position="469"/>
    </location>
</feature>
<feature type="transmembrane region" description="Helical" evidence="7">
    <location>
        <begin position="141"/>
        <end position="166"/>
    </location>
</feature>
<dbReference type="Gene3D" id="1.20.1720.10">
    <property type="entry name" value="Multidrug resistance protein D"/>
    <property type="match status" value="1"/>
</dbReference>
<keyword evidence="5 7" id="KW-1133">Transmembrane helix</keyword>
<dbReference type="Gene3D" id="1.20.1250.20">
    <property type="entry name" value="MFS general substrate transporter like domains"/>
    <property type="match status" value="1"/>
</dbReference>
<dbReference type="Proteomes" id="UP000183995">
    <property type="component" value="Unassembled WGS sequence"/>
</dbReference>
<feature type="transmembrane region" description="Helical" evidence="7">
    <location>
        <begin position="301"/>
        <end position="323"/>
    </location>
</feature>
<gene>
    <name evidence="9" type="ORF">SAMN02745823_01334</name>
</gene>
<dbReference type="PROSITE" id="PS50850">
    <property type="entry name" value="MFS"/>
    <property type="match status" value="1"/>
</dbReference>
<feature type="transmembrane region" description="Helical" evidence="7">
    <location>
        <begin position="84"/>
        <end position="102"/>
    </location>
</feature>
<keyword evidence="3" id="KW-1003">Cell membrane</keyword>
<evidence type="ECO:0000256" key="4">
    <source>
        <dbReference type="ARBA" id="ARBA00022692"/>
    </source>
</evidence>
<evidence type="ECO:0000313" key="10">
    <source>
        <dbReference type="Proteomes" id="UP000183995"/>
    </source>
</evidence>
<evidence type="ECO:0000256" key="5">
    <source>
        <dbReference type="ARBA" id="ARBA00022989"/>
    </source>
</evidence>
<protein>
    <submittedName>
        <fullName evidence="9">MFS transporter, DHA2 family, lincomycin resistance protein</fullName>
    </submittedName>
</protein>
<dbReference type="AlphaFoldDB" id="A0A1M5WKT1"/>
<dbReference type="RefSeq" id="WP_073076953.1">
    <property type="nucleotide sequence ID" value="NZ_FQXV01000003.1"/>
</dbReference>
<feature type="transmembrane region" description="Helical" evidence="7">
    <location>
        <begin position="442"/>
        <end position="462"/>
    </location>
</feature>
<proteinExistence type="predicted"/>
<dbReference type="CDD" id="cd17503">
    <property type="entry name" value="MFS_LmrB_MDR_like"/>
    <property type="match status" value="1"/>
</dbReference>
<evidence type="ECO:0000259" key="8">
    <source>
        <dbReference type="PROSITE" id="PS50850"/>
    </source>
</evidence>
<name>A0A1M5WKT1_9FIRM</name>
<feature type="transmembrane region" description="Helical" evidence="7">
    <location>
        <begin position="52"/>
        <end position="72"/>
    </location>
</feature>
<comment type="subcellular location">
    <subcellularLocation>
        <location evidence="1">Cell membrane</location>
        <topology evidence="1">Multi-pass membrane protein</topology>
    </subcellularLocation>
</comment>
<evidence type="ECO:0000313" key="9">
    <source>
        <dbReference type="EMBL" id="SHH88077.1"/>
    </source>
</evidence>
<accession>A0A1M5WKT1</accession>
<feature type="transmembrane region" description="Helical" evidence="7">
    <location>
        <begin position="205"/>
        <end position="224"/>
    </location>
</feature>
<dbReference type="PRINTS" id="PR01036">
    <property type="entry name" value="TCRTETB"/>
</dbReference>
<feature type="transmembrane region" description="Helical" evidence="7">
    <location>
        <begin position="172"/>
        <end position="193"/>
    </location>
</feature>
<feature type="transmembrane region" description="Helical" evidence="7">
    <location>
        <begin position="20"/>
        <end position="40"/>
    </location>
</feature>
<feature type="transmembrane region" description="Helical" evidence="7">
    <location>
        <begin position="230"/>
        <end position="249"/>
    </location>
</feature>
<feature type="transmembrane region" description="Helical" evidence="7">
    <location>
        <begin position="114"/>
        <end position="134"/>
    </location>
</feature>
<dbReference type="GO" id="GO:0005886">
    <property type="term" value="C:plasma membrane"/>
    <property type="evidence" value="ECO:0007669"/>
    <property type="project" value="UniProtKB-SubCell"/>
</dbReference>
<dbReference type="InterPro" id="IPR020846">
    <property type="entry name" value="MFS_dom"/>
</dbReference>
<evidence type="ECO:0000256" key="2">
    <source>
        <dbReference type="ARBA" id="ARBA00022448"/>
    </source>
</evidence>
<evidence type="ECO:0000256" key="1">
    <source>
        <dbReference type="ARBA" id="ARBA00004651"/>
    </source>
</evidence>
<dbReference type="OrthoDB" id="102502at2"/>
<dbReference type="InterPro" id="IPR004638">
    <property type="entry name" value="EmrB-like"/>
</dbReference>
<organism evidence="9 10">
    <name type="scientific">Sporobacter termitidis DSM 10068</name>
    <dbReference type="NCBI Taxonomy" id="1123282"/>
    <lineage>
        <taxon>Bacteria</taxon>
        <taxon>Bacillati</taxon>
        <taxon>Bacillota</taxon>
        <taxon>Clostridia</taxon>
        <taxon>Eubacteriales</taxon>
        <taxon>Oscillospiraceae</taxon>
        <taxon>Sporobacter</taxon>
    </lineage>
</organism>
<feature type="transmembrane region" description="Helical" evidence="7">
    <location>
        <begin position="270"/>
        <end position="295"/>
    </location>
</feature>
<dbReference type="PANTHER" id="PTHR42718">
    <property type="entry name" value="MAJOR FACILITATOR SUPERFAMILY MULTIDRUG TRANSPORTER MFSC"/>
    <property type="match status" value="1"/>
</dbReference>
<keyword evidence="2" id="KW-0813">Transport</keyword>
<keyword evidence="4 7" id="KW-0812">Transmembrane</keyword>
<feature type="transmembrane region" description="Helical" evidence="7">
    <location>
        <begin position="399"/>
        <end position="422"/>
    </location>
</feature>
<keyword evidence="6 7" id="KW-0472">Membrane</keyword>
<dbReference type="SUPFAM" id="SSF103473">
    <property type="entry name" value="MFS general substrate transporter"/>
    <property type="match status" value="1"/>
</dbReference>
<dbReference type="NCBIfam" id="TIGR00711">
    <property type="entry name" value="efflux_EmrB"/>
    <property type="match status" value="1"/>
</dbReference>
<keyword evidence="10" id="KW-1185">Reference proteome</keyword>
<evidence type="ECO:0000256" key="6">
    <source>
        <dbReference type="ARBA" id="ARBA00023136"/>
    </source>
</evidence>
<reference evidence="9 10" key="1">
    <citation type="submission" date="2016-11" db="EMBL/GenBank/DDBJ databases">
        <authorList>
            <person name="Jaros S."/>
            <person name="Januszkiewicz K."/>
            <person name="Wedrychowicz H."/>
        </authorList>
    </citation>
    <scope>NUCLEOTIDE SEQUENCE [LARGE SCALE GENOMIC DNA]</scope>
    <source>
        <strain evidence="9 10">DSM 10068</strain>
    </source>
</reference>
<evidence type="ECO:0000256" key="7">
    <source>
        <dbReference type="SAM" id="Phobius"/>
    </source>
</evidence>
<dbReference type="STRING" id="1123282.SAMN02745823_01334"/>
<feature type="transmembrane region" description="Helical" evidence="7">
    <location>
        <begin position="335"/>
        <end position="353"/>
    </location>
</feature>
<dbReference type="Pfam" id="PF07690">
    <property type="entry name" value="MFS_1"/>
    <property type="match status" value="1"/>
</dbReference>
<dbReference type="GO" id="GO:0022857">
    <property type="term" value="F:transmembrane transporter activity"/>
    <property type="evidence" value="ECO:0007669"/>
    <property type="project" value="InterPro"/>
</dbReference>
<sequence>MEQQPSKARMDVKHPYLAMLGLYIGAFCGLFSETSLNIALPKLMDTFHISAGIVQWLVVGYMLVIGIVLPFTSLLMRCFSVRKLIVFALGAFIFGSLISGFAPDFRILLVGRMIQGIGTGLLIPMMFSIVLELFPINKIGSAIGIASLVIMFAPVVGPTLSGIILGMLSWRWIFFIFVIIAAVALIAVVLFMVNPYKITKPKIDGISCLTSVIGFGGLVFSVSLASEFGFSLPVILTLLIGITAIIFYARRQFKMETPVLDLKALKVPRFRTGAIVVMINFSIILSSMFLLPQYIQNGLSIPVAMTGIILLPGGLTNALFSFLSGRLYDKFGAKYLVKIGFIAVIAGTILFILTSSHSSLGYIIFCHIIIMIGIPLVMSPAQTSGMNALPPNLSRDGSTIISTMQQIIGAISTAIATCLLGIGQTAYFSRGGTNEADAFTNGSHYGFYFALILSVIGFILSFKIKDVKKGEQ</sequence>
<dbReference type="PANTHER" id="PTHR42718:SF43">
    <property type="entry name" value="LINCOMYCIN RESISTANCE PROTEIN LMRB"/>
    <property type="match status" value="1"/>
</dbReference>
<dbReference type="InterPro" id="IPR036259">
    <property type="entry name" value="MFS_trans_sf"/>
</dbReference>